<evidence type="ECO:0000256" key="3">
    <source>
        <dbReference type="SAM" id="SignalP"/>
    </source>
</evidence>
<organism evidence="5 6">
    <name type="scientific">Heterostelium pallidum (strain ATCC 26659 / Pp 5 / PN500)</name>
    <name type="common">Cellular slime mold</name>
    <name type="synonym">Polysphondylium pallidum</name>
    <dbReference type="NCBI Taxonomy" id="670386"/>
    <lineage>
        <taxon>Eukaryota</taxon>
        <taxon>Amoebozoa</taxon>
        <taxon>Evosea</taxon>
        <taxon>Eumycetozoa</taxon>
        <taxon>Dictyostelia</taxon>
        <taxon>Acytosteliales</taxon>
        <taxon>Acytosteliaceae</taxon>
        <taxon>Heterostelium</taxon>
    </lineage>
</organism>
<feature type="domain" description="DUF4326" evidence="4">
    <location>
        <begin position="326"/>
        <end position="413"/>
    </location>
</feature>
<dbReference type="Pfam" id="PF14216">
    <property type="entry name" value="DUF4326"/>
    <property type="match status" value="1"/>
</dbReference>
<dbReference type="InterPro" id="IPR025475">
    <property type="entry name" value="DUF4326"/>
</dbReference>
<gene>
    <name evidence="5" type="ORF">PPL_02282</name>
</gene>
<dbReference type="Proteomes" id="UP000001396">
    <property type="component" value="Unassembled WGS sequence"/>
</dbReference>
<feature type="compositionally biased region" description="Low complexity" evidence="1">
    <location>
        <begin position="226"/>
        <end position="238"/>
    </location>
</feature>
<feature type="compositionally biased region" description="Low complexity" evidence="1">
    <location>
        <begin position="475"/>
        <end position="497"/>
    </location>
</feature>
<keyword evidence="3" id="KW-0732">Signal</keyword>
<keyword evidence="2" id="KW-0472">Membrane</keyword>
<feature type="signal peptide" evidence="3">
    <location>
        <begin position="1"/>
        <end position="19"/>
    </location>
</feature>
<dbReference type="RefSeq" id="XP_020437390.1">
    <property type="nucleotide sequence ID" value="XM_020573273.1"/>
</dbReference>
<keyword evidence="2" id="KW-0812">Transmembrane</keyword>
<feature type="region of interest" description="Disordered" evidence="1">
    <location>
        <begin position="220"/>
        <end position="240"/>
    </location>
</feature>
<reference evidence="5 6" key="1">
    <citation type="journal article" date="2011" name="Genome Res.">
        <title>Phylogeny-wide analysis of social amoeba genomes highlights ancient origins for complex intercellular communication.</title>
        <authorList>
            <person name="Heidel A.J."/>
            <person name="Lawal H.M."/>
            <person name="Felder M."/>
            <person name="Schilde C."/>
            <person name="Helps N.R."/>
            <person name="Tunggal B."/>
            <person name="Rivero F."/>
            <person name="John U."/>
            <person name="Schleicher M."/>
            <person name="Eichinger L."/>
            <person name="Platzer M."/>
            <person name="Noegel A.A."/>
            <person name="Schaap P."/>
            <person name="Gloeckner G."/>
        </authorList>
    </citation>
    <scope>NUCLEOTIDE SEQUENCE [LARGE SCALE GENOMIC DNA]</scope>
    <source>
        <strain evidence="6">ATCC 26659 / Pp 5 / PN500</strain>
    </source>
</reference>
<sequence length="517" mass="57271">MKSIILIFSLIFLFNCVLSVDVLVTEIYQGTSCDPLKLIKTQLNSPCTAYGKLSFNTTHYFLLTTDPDKLNPKCDGYNQTSGVPEPLNKCQSDRLDSRVSYIIRRKSAQAESDILQMVNPNTCSQIITYGSSNCTSNMVMFNFPQHICFPGGLSDGKLGYLRTNCTSNNTFVYECGQDASCSNCTLLSSPANNQCVQSPNPFLNPMYSSFQYNKESIVTPTPTPTPMTNNTTPKPSKPVVVDSTNTSSNLFVSFLQLSISLLITLLFLSIQMYMKKTKYAPSLKPSSVGSSSSSGAGSSHIANDIDSSPIDKNGNVLYNPDYTHYVVHCQKTEYDVYIGRKNPKIDQSGNFKWGNPFKVGTHGDRNECVLKYRDWIFHKDQSELFQQAKKELHGKIIACWCSPLNCHGYVLAEIANSSVTNIDYKSVSKPSVRTTYADPNQSKITSFFVKKEVNDTAPSYKPDPNSWASLIQKEQNTTKQQTTSNSSTTSTVTSSVVATKPVVDSEKDFPTLGLKKK</sequence>
<evidence type="ECO:0000256" key="2">
    <source>
        <dbReference type="SAM" id="Phobius"/>
    </source>
</evidence>
<accession>D3B1V7</accession>
<evidence type="ECO:0000259" key="4">
    <source>
        <dbReference type="Pfam" id="PF14216"/>
    </source>
</evidence>
<feature type="compositionally biased region" description="Low complexity" evidence="1">
    <location>
        <begin position="286"/>
        <end position="299"/>
    </location>
</feature>
<dbReference type="EMBL" id="ADBJ01000008">
    <property type="protein sequence ID" value="EFA85281.1"/>
    <property type="molecule type" value="Genomic_DNA"/>
</dbReference>
<evidence type="ECO:0000313" key="6">
    <source>
        <dbReference type="Proteomes" id="UP000001396"/>
    </source>
</evidence>
<evidence type="ECO:0000256" key="1">
    <source>
        <dbReference type="SAM" id="MobiDB-lite"/>
    </source>
</evidence>
<keyword evidence="6" id="KW-1185">Reference proteome</keyword>
<evidence type="ECO:0000313" key="5">
    <source>
        <dbReference type="EMBL" id="EFA85281.1"/>
    </source>
</evidence>
<feature type="region of interest" description="Disordered" evidence="1">
    <location>
        <begin position="284"/>
        <end position="307"/>
    </location>
</feature>
<dbReference type="InParanoid" id="D3B1V7"/>
<keyword evidence="2" id="KW-1133">Transmembrane helix</keyword>
<dbReference type="GeneID" id="31357807"/>
<comment type="caution">
    <text evidence="5">The sequence shown here is derived from an EMBL/GenBank/DDBJ whole genome shotgun (WGS) entry which is preliminary data.</text>
</comment>
<protein>
    <recommendedName>
        <fullName evidence="4">DUF4326 domain-containing protein</fullName>
    </recommendedName>
</protein>
<feature type="transmembrane region" description="Helical" evidence="2">
    <location>
        <begin position="250"/>
        <end position="270"/>
    </location>
</feature>
<feature type="chain" id="PRO_5003040722" description="DUF4326 domain-containing protein" evidence="3">
    <location>
        <begin position="20"/>
        <end position="517"/>
    </location>
</feature>
<proteinExistence type="predicted"/>
<dbReference type="AlphaFoldDB" id="D3B1V7"/>
<name>D3B1V7_HETP5</name>
<feature type="region of interest" description="Disordered" evidence="1">
    <location>
        <begin position="474"/>
        <end position="497"/>
    </location>
</feature>